<evidence type="ECO:0000256" key="1">
    <source>
        <dbReference type="ARBA" id="ARBA00022553"/>
    </source>
</evidence>
<accession>A0A1Q9R274</accession>
<dbReference type="Proteomes" id="UP000186736">
    <property type="component" value="Unassembled WGS sequence"/>
</dbReference>
<dbReference type="InterPro" id="IPR011006">
    <property type="entry name" value="CheY-like_superfamily"/>
</dbReference>
<gene>
    <name evidence="4" type="ORF">PSEMO_35480</name>
</gene>
<organism evidence="4 5">
    <name type="scientific">Pseudomonas putida</name>
    <name type="common">Arthrobacter siderocapsulatus</name>
    <dbReference type="NCBI Taxonomy" id="303"/>
    <lineage>
        <taxon>Bacteria</taxon>
        <taxon>Pseudomonadati</taxon>
        <taxon>Pseudomonadota</taxon>
        <taxon>Gammaproteobacteria</taxon>
        <taxon>Pseudomonadales</taxon>
        <taxon>Pseudomonadaceae</taxon>
        <taxon>Pseudomonas</taxon>
    </lineage>
</organism>
<feature type="modified residue" description="4-aspartylphosphate" evidence="2">
    <location>
        <position position="124"/>
    </location>
</feature>
<dbReference type="InterPro" id="IPR050595">
    <property type="entry name" value="Bact_response_regulator"/>
</dbReference>
<dbReference type="Gene3D" id="3.40.50.2300">
    <property type="match status" value="1"/>
</dbReference>
<dbReference type="InterPro" id="IPR001789">
    <property type="entry name" value="Sig_transdc_resp-reg_receiver"/>
</dbReference>
<evidence type="ECO:0000256" key="2">
    <source>
        <dbReference type="PROSITE-ProRule" id="PRU00169"/>
    </source>
</evidence>
<dbReference type="GO" id="GO:0000160">
    <property type="term" value="P:phosphorelay signal transduction system"/>
    <property type="evidence" value="ECO:0007669"/>
    <property type="project" value="InterPro"/>
</dbReference>
<evidence type="ECO:0000313" key="5">
    <source>
        <dbReference type="Proteomes" id="UP000186736"/>
    </source>
</evidence>
<protein>
    <recommendedName>
        <fullName evidence="3">Response regulatory domain-containing protein</fullName>
    </recommendedName>
</protein>
<dbReference type="PANTHER" id="PTHR44591:SF21">
    <property type="entry name" value="TWO-COMPONENT RESPONSE REGULATOR"/>
    <property type="match status" value="1"/>
</dbReference>
<dbReference type="SUPFAM" id="SSF52172">
    <property type="entry name" value="CheY-like"/>
    <property type="match status" value="1"/>
</dbReference>
<feature type="domain" description="Response regulatory" evidence="3">
    <location>
        <begin position="74"/>
        <end position="185"/>
    </location>
</feature>
<dbReference type="PANTHER" id="PTHR44591">
    <property type="entry name" value="STRESS RESPONSE REGULATOR PROTEIN 1"/>
    <property type="match status" value="1"/>
</dbReference>
<name>A0A1Q9R274_PSEPU</name>
<keyword evidence="1 2" id="KW-0597">Phosphoprotein</keyword>
<dbReference type="AlphaFoldDB" id="A0A1Q9R274"/>
<reference evidence="4 5" key="1">
    <citation type="submission" date="2016-10" db="EMBL/GenBank/DDBJ databases">
        <title>Genome Sequence of Pseudomonas putida GM4FR.</title>
        <authorList>
            <person name="Poehlein A."/>
            <person name="Wemheuer F."/>
            <person name="Hollensteiner J."/>
            <person name="Wemheuer B."/>
        </authorList>
    </citation>
    <scope>NUCLEOTIDE SEQUENCE [LARGE SCALE GENOMIC DNA]</scope>
    <source>
        <strain evidence="4 5">GM4FR</strain>
    </source>
</reference>
<dbReference type="EMBL" id="MKZO01000031">
    <property type="protein sequence ID" value="OLS61481.1"/>
    <property type="molecule type" value="Genomic_DNA"/>
</dbReference>
<comment type="caution">
    <text evidence="4">The sequence shown here is derived from an EMBL/GenBank/DDBJ whole genome shotgun (WGS) entry which is preliminary data.</text>
</comment>
<dbReference type="PROSITE" id="PS50110">
    <property type="entry name" value="RESPONSE_REGULATORY"/>
    <property type="match status" value="1"/>
</dbReference>
<evidence type="ECO:0000259" key="3">
    <source>
        <dbReference type="PROSITE" id="PS50110"/>
    </source>
</evidence>
<evidence type="ECO:0000313" key="4">
    <source>
        <dbReference type="EMBL" id="OLS61481.1"/>
    </source>
</evidence>
<dbReference type="SMART" id="SM00448">
    <property type="entry name" value="REC"/>
    <property type="match status" value="1"/>
</dbReference>
<sequence length="194" mass="21121">MGTLDLIRRRLPDERSQALVEGALHAAERARSLVGRLLSFARRQTLKPQAVDLLTLVNGMRELIERSLGPRIKVVIAIEEGLPALLVDPHQLRELGYRVVEADSASSALQLIIQGVQVDALVTDQLMPGKAGVELARELREHLPGLPVLIITGYANLSPEQLQGFEVLAKPFRGRELAAALGRLLDEAPGLVAK</sequence>
<proteinExistence type="predicted"/>
<dbReference type="Pfam" id="PF00072">
    <property type="entry name" value="Response_reg"/>
    <property type="match status" value="1"/>
</dbReference>